<keyword evidence="1" id="KW-0175">Coiled coil</keyword>
<proteinExistence type="predicted"/>
<sequence length="691" mass="78481">MPSIDADTPLPSRRATLSPEPRRSRNGTPRRRRSSTGAVDQHDVADEELPDDAFHSPEFQGAFRDAKQLMSNIQSVLGSSNIHEAHESTMGKLHEDAGRLAAFEYPATRTVGFVGDSGVGKSLFRDTLDIRVNLFSIEELQDQLGRLLKVYRTFELHRDEITDAAERQDMEANAKVAKDTFQAMFRGRLTDEAFLIRESYGDVLDRLTRWAADARPSPLRTWTGLSPQVCSNILMALSSEPASRDSPATWPYIRSINRGLILVDLPGLRDLNSARRIITERYLLECNEIFAICNIGRAATDEGVHQVFDLADRARLSNVGIDIDPEESIRDWPGRRARHIEQLLEYIETTNKEIEELKADIEDYEAADLSEHERRELAECREDLRQARLKEYLITTRNRIIIDSLTNTYAGRVTDSRVFCVSNTIYWQNRTARKSEAERYLHLSGILQVRKHCISIVANSQRRIATQYMKDQIPALLADIELWVQSGARTASEERREALCQTLDSVERRLRKIVTFLHGAGQPKMQAKTGQGCVLTILFGQANTFSGITEAMDEMVSDLGGPWEEMCGSLRERQSSMLENADEFADMAIEKLGRGCDARRKAIIRGALSDEDLFTKLMRSLKDSFRASSEATQAKIQEATVEYLRVIEERFDLVRSENVARESEQDPDFRLRVDQVARAGREIMQRVHQVI</sequence>
<evidence type="ECO:0000313" key="4">
    <source>
        <dbReference type="Proteomes" id="UP000285860"/>
    </source>
</evidence>
<dbReference type="VEuPathDB" id="FungiDB:FOXG_19969"/>
<dbReference type="VEuPathDB" id="FungiDB:FOIG_04768"/>
<dbReference type="PANTHER" id="PTHR36681:SF3">
    <property type="entry name" value="NUCLEAR GTPASE, GERMINAL CENTER-ASSOCIATED, TANDEM DUPLICATE 3"/>
    <property type="match status" value="1"/>
</dbReference>
<dbReference type="VEuPathDB" id="FungiDB:FOMG_07798"/>
<feature type="region of interest" description="Disordered" evidence="2">
    <location>
        <begin position="1"/>
        <end position="56"/>
    </location>
</feature>
<organism evidence="3 4">
    <name type="scientific">Fusarium oxysporum</name>
    <name type="common">Fusarium vascular wilt</name>
    <dbReference type="NCBI Taxonomy" id="5507"/>
    <lineage>
        <taxon>Eukaryota</taxon>
        <taxon>Fungi</taxon>
        <taxon>Dikarya</taxon>
        <taxon>Ascomycota</taxon>
        <taxon>Pezizomycotina</taxon>
        <taxon>Sordariomycetes</taxon>
        <taxon>Hypocreomycetidae</taxon>
        <taxon>Hypocreales</taxon>
        <taxon>Nectriaceae</taxon>
        <taxon>Fusarium</taxon>
        <taxon>Fusarium oxysporum species complex</taxon>
    </lineage>
</organism>
<dbReference type="InterPro" id="IPR027417">
    <property type="entry name" value="P-loop_NTPase"/>
</dbReference>
<dbReference type="PANTHER" id="PTHR36681">
    <property type="entry name" value="NUCLEAR GTPASE, GERMINAL CENTER-ASSOCIATED, TANDEM DUPLICATE 3"/>
    <property type="match status" value="1"/>
</dbReference>
<evidence type="ECO:0000313" key="3">
    <source>
        <dbReference type="EMBL" id="RKL25598.1"/>
    </source>
</evidence>
<gene>
    <name evidence="3" type="ORF">BFJ68_g230</name>
</gene>
<evidence type="ECO:0000256" key="1">
    <source>
        <dbReference type="SAM" id="Coils"/>
    </source>
</evidence>
<accession>A0A420S8M1</accession>
<comment type="caution">
    <text evidence="3">The sequence shown here is derived from an EMBL/GenBank/DDBJ whole genome shotgun (WGS) entry which is preliminary data.</text>
</comment>
<evidence type="ECO:0008006" key="5">
    <source>
        <dbReference type="Google" id="ProtNLM"/>
    </source>
</evidence>
<dbReference type="VEuPathDB" id="FungiDB:FOC4_g10008261"/>
<dbReference type="VEuPathDB" id="FungiDB:HZS61_017065"/>
<protein>
    <recommendedName>
        <fullName evidence="5">Nuclear GTPase SLIP-GC</fullName>
    </recommendedName>
</protein>
<dbReference type="AlphaFoldDB" id="A0A420S8M1"/>
<feature type="coiled-coil region" evidence="1">
    <location>
        <begin position="340"/>
        <end position="390"/>
    </location>
</feature>
<dbReference type="VEuPathDB" id="FungiDB:FOC1_g10012290"/>
<dbReference type="VEuPathDB" id="FungiDB:FOZG_12259"/>
<dbReference type="SUPFAM" id="SSF52540">
    <property type="entry name" value="P-loop containing nucleoside triphosphate hydrolases"/>
    <property type="match status" value="1"/>
</dbReference>
<evidence type="ECO:0000256" key="2">
    <source>
        <dbReference type="SAM" id="MobiDB-lite"/>
    </source>
</evidence>
<reference evidence="3 4" key="1">
    <citation type="journal article" date="2018" name="Sci. Rep.">
        <title>Characterisation of pathogen-specific regions and novel effector candidates in Fusarium oxysporum f. sp. cepae.</title>
        <authorList>
            <person name="Armitage A.D."/>
            <person name="Taylor A."/>
            <person name="Sobczyk M.K."/>
            <person name="Baxter L."/>
            <person name="Greenfield B.P."/>
            <person name="Bates H.J."/>
            <person name="Wilson F."/>
            <person name="Jackson A.C."/>
            <person name="Ott S."/>
            <person name="Harrison R.J."/>
            <person name="Clarkson J.P."/>
        </authorList>
    </citation>
    <scope>NUCLEOTIDE SEQUENCE [LARGE SCALE GENOMIC DNA]</scope>
    <source>
        <strain evidence="3 4">Fo_A28</strain>
    </source>
</reference>
<feature type="compositionally biased region" description="Basic residues" evidence="2">
    <location>
        <begin position="24"/>
        <end position="34"/>
    </location>
</feature>
<dbReference type="Proteomes" id="UP000285860">
    <property type="component" value="Unassembled WGS sequence"/>
</dbReference>
<name>A0A420S8M1_FUSOX</name>
<dbReference type="EMBL" id="MRCY01000001">
    <property type="protein sequence ID" value="RKL25598.1"/>
    <property type="molecule type" value="Genomic_DNA"/>
</dbReference>